<sequence>MSSRRRSSRGRSVVLQAEEIKEEEPDDYEPEPQPRSVGRPRKIQGEAARIGEQREEPVQPRSTRSQNSSGQMHMPLNGNHEIKVEPDPSEARRGRGRPRKIIIGNAARSQSQCEEPSHVEPRRRGRPRKRNHEDSARSPSAGEQRSHQRVTRSQTPSLGNCHQKSNLGKSVTIRLPSEEASQEDSAGSAMESGEPFGLRVTRTLTRNGQSSCQLMSGEEWRRPKRSAPWMVERHRARREQSVSKLETTGRNERESRRAISCSRQSLPGNSGAIQLGTDGSNLAEMRRSRSQIRRNTTEEPVRNPMVREKSISFRVPNGEERATNQLQGEPSVPRKTPRLQSPSGQSSSGEVVRVQIRKEDPAPIRSTRSQSRVRESLPGNIGINQLGTDDSNLAEISRSRSQIRQETRKEPVKHQMVTEKSVTKKSSGFQSSSRVPNREERATNQLQSEPSVPRKTRRLQSPPGQSSSGEVVRVQIQKEDPAPIRSTRSLSRVRQSLPAVNRANQADVEESISMESPRPQRQPKTVPGDSAREQSTHRESLRLPSVANPKGSVKSGRIEREERSVQLLSLSSQSEVKQETPEASLMDQTSSSRGPNEEEFVINQLHSEQSKPRDTPCLQSSTNPGEIGRNQIQKQKEPVQIRSTRSQSRVRQSLPAVIGPNQAETEQIQIEPPQLHQEAHQTISGESELAQMQVEQPVPNESPRLQTQSEVANSEESVKSGQTEKEKQPVQVLSTRSQSKVPQETPEASQMDQKVQSQEGSQETADSIQIESPCSPCQSTSDESMESQIEKEEQPVQLPSTRAQSEVPQETPNESEIDRKVRILKKKLIPRDSPYFQTQSQVASQETAEKKEEEPVQIRSTSSQSASRQSTPGVVVKNQMATDEPIPEESEQVEQPVVTEESRNSFLNCLDEKLEELKKSLKKEQRSLSQSRETTPKEAMRRRTQKLMPTRSSSQPRQLLSGMNQPTPSAKWPRSQNGIRQKTPTESVMQVRLKEKVLPRKSHNRFQGQSGVRTDEASVNVQKPESSAQLWSLLPESQTNQGGVVKSQEKKKLRPSWAQTLSPQQQYRQTNTEESLKSRQMQKTEPVQIRSTETQSFPLQSVPKESPRSPPCQTSPGESVCNQLRDEEPVQLLPTSSESQLSQPLPAGHRLKSDDSIPTGSPCAQSQKTLEEPVIHPMTQSHVTNQEGSVVGQQDADPVQIQPAGSQNHCSQSLPEVDNQFDADDSIQMEPIPQESLLDKLIKEKSVPRVYLQTESLVLNPGESLKNQIEKEDSVQSIESVQNQCVVVNPEKSVKTQTPDEDSVQRQSSQSQSSSIQLLPGRSEDFAVAESPIEIPQKETSEEFFDSFDEDLRKMEESIRLEEQSSLTQSRETFQKALGRSQMERKRPRESSPFQNLARQFLPGVFGRNQVQIQVQSIQSEPPITQSRSTMPRILQRNQKRKDNHSVPKRPESSPTDFGQTQMENEQSSVRKESTHSQRSSRQSTSKESTMTRDHSTEMRSTRSNSQSSETQDSSEMPSSLDYDSSPEYIKVEERESREYSPPPVLEREAPFVNYEEESVENVELSVEDATKIAEPTKKKRSKRAAKEPTPVAVAVRKSKRLNWNGDVKNAEDTEEDMPHFDRGVRAPIGLVRKPFHMNQYLERYKFSIERRVEKQLEITMHTGSLSPRPKRIRGNDGTWVEVEQPKTNVSKWKMVTVGDNHQAELPAEEEISPEEYYKDAEEREEIVWQPNQLDDVAQFDDTLINLYWRAIHQQYKGHIPFEMALQTLMEENYDFCRALEAIEKCLLVLPQRMKPITRGQARLLAHLLKEDEKKKQKQLHPRNIQEIAMRNYHLGEIVPFVVQFRRFYKDHIKGQSERTIPCNCLEKTTGEVAFEPKHGCSNCTRKLRNVEYDSEKLCLICRTYSFLSPVGARRPAENPVFNDEEILLINHWNTLEKEMDYVDEDIVTRQNLETRINRWKKMIFTQEEMEMLEWPLYVKVSEKNPPTISEEERLLRGEMCSEQLVPFELPHFTRCSCLLSGDIPRLSPNVSKFSFSEEETILYRNAILRHNGNQTLAGAELGVEPELVERFVDKFPSGNPLYQGTAFTLMRRPKLRHKYLPKPIPPPFKKKPEEEEKDPTYEPEEQPKSSRKRDGAAKKPGPVKKARTSL</sequence>
<feature type="compositionally biased region" description="Low complexity" evidence="2">
    <location>
        <begin position="1504"/>
        <end position="1516"/>
    </location>
</feature>
<feature type="compositionally biased region" description="Basic and acidic residues" evidence="2">
    <location>
        <begin position="49"/>
        <end position="58"/>
    </location>
</feature>
<feature type="compositionally biased region" description="Polar residues" evidence="2">
    <location>
        <begin position="60"/>
        <end position="71"/>
    </location>
</feature>
<name>E3MPC0_CAERE</name>
<feature type="compositionally biased region" description="Polar residues" evidence="2">
    <location>
        <begin position="1111"/>
        <end position="1122"/>
    </location>
</feature>
<evidence type="ECO:0000256" key="2">
    <source>
        <dbReference type="SAM" id="MobiDB-lite"/>
    </source>
</evidence>
<accession>E3MPC0</accession>
<feature type="domain" description="ELM2" evidence="3">
    <location>
        <begin position="1694"/>
        <end position="1787"/>
    </location>
</feature>
<feature type="compositionally biased region" description="Basic and acidic residues" evidence="2">
    <location>
        <begin position="847"/>
        <end position="856"/>
    </location>
</feature>
<feature type="compositionally biased region" description="Polar residues" evidence="2">
    <location>
        <begin position="1057"/>
        <end position="1099"/>
    </location>
</feature>
<feature type="compositionally biased region" description="Low complexity" evidence="2">
    <location>
        <begin position="640"/>
        <end position="653"/>
    </location>
</feature>
<dbReference type="GO" id="GO:0003677">
    <property type="term" value="F:DNA binding"/>
    <property type="evidence" value="ECO:0007669"/>
    <property type="project" value="InterPro"/>
</dbReference>
<feature type="compositionally biased region" description="Low complexity" evidence="2">
    <location>
        <begin position="1477"/>
        <end position="1489"/>
    </location>
</feature>
<proteinExistence type="predicted"/>
<evidence type="ECO:0000256" key="1">
    <source>
        <dbReference type="ARBA" id="ARBA00023242"/>
    </source>
</evidence>
<feature type="compositionally biased region" description="Polar residues" evidence="2">
    <location>
        <begin position="1133"/>
        <end position="1143"/>
    </location>
</feature>
<feature type="compositionally biased region" description="Polar residues" evidence="2">
    <location>
        <begin position="1203"/>
        <end position="1214"/>
    </location>
</feature>
<feature type="compositionally biased region" description="Polar residues" evidence="2">
    <location>
        <begin position="151"/>
        <end position="169"/>
    </location>
</feature>
<dbReference type="eggNOG" id="ENOG502S9JK">
    <property type="taxonomic scope" value="Eukaryota"/>
</dbReference>
<dbReference type="InterPro" id="IPR000949">
    <property type="entry name" value="ELM2_dom"/>
</dbReference>
<feature type="compositionally biased region" description="Polar residues" evidence="2">
    <location>
        <begin position="1156"/>
        <end position="1168"/>
    </location>
</feature>
<feature type="region of interest" description="Disordered" evidence="2">
    <location>
        <begin position="1289"/>
        <end position="1343"/>
    </location>
</feature>
<feature type="compositionally biased region" description="Polar residues" evidence="2">
    <location>
        <begin position="1005"/>
        <end position="1042"/>
    </location>
</feature>
<feature type="compositionally biased region" description="Polar residues" evidence="2">
    <location>
        <begin position="835"/>
        <end position="846"/>
    </location>
</feature>
<feature type="compositionally biased region" description="Basic and acidic residues" evidence="2">
    <location>
        <begin position="716"/>
        <end position="728"/>
    </location>
</feature>
<feature type="compositionally biased region" description="Basic and acidic residues" evidence="2">
    <location>
        <begin position="295"/>
        <end position="322"/>
    </location>
</feature>
<feature type="compositionally biased region" description="Low complexity" evidence="2">
    <location>
        <begin position="565"/>
        <end position="575"/>
    </location>
</feature>
<feature type="compositionally biased region" description="Polar residues" evidence="2">
    <location>
        <begin position="338"/>
        <end position="349"/>
    </location>
</feature>
<feature type="compositionally biased region" description="Low complexity" evidence="2">
    <location>
        <begin position="859"/>
        <end position="871"/>
    </location>
</feature>
<evidence type="ECO:0000259" key="3">
    <source>
        <dbReference type="PROSITE" id="PS51156"/>
    </source>
</evidence>
<dbReference type="SMART" id="SM01189">
    <property type="entry name" value="ELM2"/>
    <property type="match status" value="1"/>
</dbReference>
<dbReference type="InParanoid" id="E3MPC0"/>
<dbReference type="OMA" id="PSDFNDH"/>
<feature type="compositionally biased region" description="Polar residues" evidence="2">
    <location>
        <begin position="703"/>
        <end position="715"/>
    </location>
</feature>
<dbReference type="PROSITE" id="PS51156">
    <property type="entry name" value="ELM2"/>
    <property type="match status" value="1"/>
</dbReference>
<dbReference type="Gene3D" id="4.10.1240.50">
    <property type="match status" value="1"/>
</dbReference>
<keyword evidence="1" id="KW-0539">Nucleus</keyword>
<feature type="compositionally biased region" description="Polar residues" evidence="2">
    <location>
        <begin position="731"/>
        <end position="782"/>
    </location>
</feature>
<dbReference type="HOGENOM" id="CLU_231756_0_0_1"/>
<feature type="compositionally biased region" description="Low complexity" evidence="2">
    <location>
        <begin position="1305"/>
        <end position="1317"/>
    </location>
</feature>
<feature type="compositionally biased region" description="Basic and acidic residues" evidence="2">
    <location>
        <begin position="2111"/>
        <end position="2138"/>
    </location>
</feature>
<feature type="compositionally biased region" description="Polar residues" evidence="2">
    <location>
        <begin position="418"/>
        <end position="435"/>
    </location>
</feature>
<feature type="compositionally biased region" description="Polar residues" evidence="2">
    <location>
        <begin position="1453"/>
        <end position="1468"/>
    </location>
</feature>
<feature type="compositionally biased region" description="Acidic residues" evidence="2">
    <location>
        <begin position="20"/>
        <end position="30"/>
    </location>
</feature>
<feature type="region of interest" description="Disordered" evidence="2">
    <location>
        <begin position="207"/>
        <end position="904"/>
    </location>
</feature>
<reference evidence="4" key="1">
    <citation type="submission" date="2007-07" db="EMBL/GenBank/DDBJ databases">
        <title>PCAP assembly of the Caenorhabditis remanei genome.</title>
        <authorList>
            <consortium name="The Caenorhabditis remanei Sequencing Consortium"/>
            <person name="Wilson R.K."/>
        </authorList>
    </citation>
    <scope>NUCLEOTIDE SEQUENCE [LARGE SCALE GENOMIC DNA]</scope>
    <source>
        <strain evidence="4">PB4641</strain>
    </source>
</reference>
<feature type="compositionally biased region" description="Polar residues" evidence="2">
    <location>
        <begin position="1178"/>
        <end position="1192"/>
    </location>
</feature>
<feature type="compositionally biased region" description="Basic and acidic residues" evidence="2">
    <location>
        <begin position="1530"/>
        <end position="1539"/>
    </location>
</feature>
<gene>
    <name evidence="4" type="ORF">CRE_07636</name>
</gene>
<feature type="compositionally biased region" description="Polar residues" evidence="2">
    <location>
        <begin position="382"/>
        <end position="391"/>
    </location>
</feature>
<feature type="compositionally biased region" description="Basic and acidic residues" evidence="2">
    <location>
        <begin position="247"/>
        <end position="257"/>
    </location>
</feature>
<feature type="region of interest" description="Disordered" evidence="2">
    <location>
        <begin position="1417"/>
        <end position="1545"/>
    </location>
</feature>
<keyword evidence="5" id="KW-1185">Reference proteome</keyword>
<feature type="region of interest" description="Disordered" evidence="2">
    <location>
        <begin position="1359"/>
        <end position="1396"/>
    </location>
</feature>
<feature type="compositionally biased region" description="Basic and acidic residues" evidence="2">
    <location>
        <begin position="80"/>
        <end position="93"/>
    </location>
</feature>
<organism evidence="5">
    <name type="scientific">Caenorhabditis remanei</name>
    <name type="common">Caenorhabditis vulgaris</name>
    <dbReference type="NCBI Taxonomy" id="31234"/>
    <lineage>
        <taxon>Eukaryota</taxon>
        <taxon>Metazoa</taxon>
        <taxon>Ecdysozoa</taxon>
        <taxon>Nematoda</taxon>
        <taxon>Chromadorea</taxon>
        <taxon>Rhabditida</taxon>
        <taxon>Rhabditina</taxon>
        <taxon>Rhabditomorpha</taxon>
        <taxon>Rhabditoidea</taxon>
        <taxon>Rhabditidae</taxon>
        <taxon>Peloderinae</taxon>
        <taxon>Caenorhabditis</taxon>
    </lineage>
</organism>
<dbReference type="SMART" id="SM00384">
    <property type="entry name" value="AT_hook"/>
    <property type="match status" value="3"/>
</dbReference>
<feature type="compositionally biased region" description="Polar residues" evidence="2">
    <location>
        <begin position="950"/>
        <end position="988"/>
    </location>
</feature>
<feature type="region of interest" description="Disordered" evidence="2">
    <location>
        <begin position="920"/>
        <end position="1218"/>
    </location>
</feature>
<feature type="compositionally biased region" description="Basic and acidic residues" evidence="2">
    <location>
        <begin position="1490"/>
        <end position="1501"/>
    </location>
</feature>
<feature type="region of interest" description="Disordered" evidence="2">
    <location>
        <begin position="1"/>
        <end position="195"/>
    </location>
</feature>
<evidence type="ECO:0000313" key="4">
    <source>
        <dbReference type="EMBL" id="EFP06384.1"/>
    </source>
</evidence>
<feature type="region of interest" description="Disordered" evidence="2">
    <location>
        <begin position="2099"/>
        <end position="2151"/>
    </location>
</feature>
<feature type="compositionally biased region" description="Basic residues" evidence="2">
    <location>
        <begin position="2142"/>
        <end position="2151"/>
    </location>
</feature>
<feature type="compositionally biased region" description="Basic and acidic residues" evidence="2">
    <location>
        <begin position="403"/>
        <end position="417"/>
    </location>
</feature>
<evidence type="ECO:0000313" key="5">
    <source>
        <dbReference type="Proteomes" id="UP000008281"/>
    </source>
</evidence>
<dbReference type="EMBL" id="DS268462">
    <property type="protein sequence ID" value="EFP06384.1"/>
    <property type="molecule type" value="Genomic_DNA"/>
</dbReference>
<dbReference type="Pfam" id="PF01448">
    <property type="entry name" value="ELM2"/>
    <property type="match status" value="1"/>
</dbReference>
<feature type="compositionally biased region" description="Basic and acidic residues" evidence="2">
    <location>
        <begin position="530"/>
        <end position="541"/>
    </location>
</feature>
<dbReference type="Proteomes" id="UP000008281">
    <property type="component" value="Unassembled WGS sequence"/>
</dbReference>
<protein>
    <recommendedName>
        <fullName evidence="3">ELM2 domain-containing protein</fullName>
    </recommendedName>
</protein>
<feature type="compositionally biased region" description="Polar residues" evidence="2">
    <location>
        <begin position="797"/>
        <end position="814"/>
    </location>
</feature>
<feature type="compositionally biased region" description="Polar residues" evidence="2">
    <location>
        <begin position="261"/>
        <end position="280"/>
    </location>
</feature>
<dbReference type="InterPro" id="IPR017956">
    <property type="entry name" value="AT_hook_DNA-bd_motif"/>
</dbReference>
<dbReference type="STRING" id="31234.E3MPC0"/>